<gene>
    <name evidence="3" type="ordered locus">AS9A_2875</name>
</gene>
<dbReference type="GO" id="GO:0071949">
    <property type="term" value="F:FAD binding"/>
    <property type="evidence" value="ECO:0007669"/>
    <property type="project" value="InterPro"/>
</dbReference>
<evidence type="ECO:0000256" key="1">
    <source>
        <dbReference type="SAM" id="MobiDB-lite"/>
    </source>
</evidence>
<dbReference type="RefSeq" id="WP_013807671.1">
    <property type="nucleotide sequence ID" value="NC_015564.1"/>
</dbReference>
<dbReference type="Proteomes" id="UP000009235">
    <property type="component" value="Chromosome"/>
</dbReference>
<dbReference type="KEGG" id="asd:AS9A_2875"/>
<protein>
    <recommendedName>
        <fullName evidence="2">FAD-binding domain-containing protein</fullName>
    </recommendedName>
</protein>
<evidence type="ECO:0000313" key="3">
    <source>
        <dbReference type="EMBL" id="AEF41322.1"/>
    </source>
</evidence>
<dbReference type="OrthoDB" id="9790035at2"/>
<feature type="compositionally biased region" description="Polar residues" evidence="1">
    <location>
        <begin position="457"/>
        <end position="466"/>
    </location>
</feature>
<dbReference type="EMBL" id="CP002786">
    <property type="protein sequence ID" value="AEF41322.1"/>
    <property type="molecule type" value="Genomic_DNA"/>
</dbReference>
<dbReference type="PANTHER" id="PTHR43422">
    <property type="entry name" value="THIAMINE THIAZOLE SYNTHASE"/>
    <property type="match status" value="1"/>
</dbReference>
<dbReference type="Gene3D" id="3.50.50.60">
    <property type="entry name" value="FAD/NAD(P)-binding domain"/>
    <property type="match status" value="1"/>
</dbReference>
<feature type="region of interest" description="Disordered" evidence="1">
    <location>
        <begin position="444"/>
        <end position="466"/>
    </location>
</feature>
<proteinExistence type="predicted"/>
<dbReference type="PANTHER" id="PTHR43422:SF3">
    <property type="entry name" value="THIAMINE THIAZOLE SYNTHASE"/>
    <property type="match status" value="1"/>
</dbReference>
<dbReference type="InterPro" id="IPR036188">
    <property type="entry name" value="FAD/NAD-bd_sf"/>
</dbReference>
<name>F6EJW4_HOYSD</name>
<evidence type="ECO:0000259" key="2">
    <source>
        <dbReference type="Pfam" id="PF01494"/>
    </source>
</evidence>
<dbReference type="AlphaFoldDB" id="F6EJW4"/>
<dbReference type="InterPro" id="IPR002938">
    <property type="entry name" value="FAD-bd"/>
</dbReference>
<dbReference type="SUPFAM" id="SSF51905">
    <property type="entry name" value="FAD/NAD(P)-binding domain"/>
    <property type="match status" value="1"/>
</dbReference>
<keyword evidence="4" id="KW-1185">Reference proteome</keyword>
<sequence length="466" mass="51105">MSLSTTSHEHAIVLGASMAGLLAARVLSETFERVTILERDALPTAAEPRLGVPQSRQAHLLLPGGAQVIESLFPGFLSDLKAMNVPVLRTCREIKFIVGGHTLSQEGVIEDPTYQPSRPLLERQLRARLERLPNVALIDRCDVVGLHTTPNGRIPRVTGVNVVQRRSGSAAEVRAADLVVDATGRRSRVPEWISALGCTPPAKSELRVDLKYVSQTLRLQEGALGELQLYLHGPVPGNPRGMVLIRQENDHWKLLVFGYGTHRPSADPLRHREFVAHVAPPEVLRAIQQAEALDAPVGHGFPSNLRRHYEKLTDFPTGLLVIGDAACSFNPLYAQGMSVAALQAMALRKSLAGNHRTLARRYFRAAAKPIGVAWQTAIGGDLALPEVEGERTLATRLAERYVSRIQAAAETDPFVARTFLRVSAFMEPPSRLFSPRMLRRVLRPPTQIPPHDPKIGDTSTHVTHAL</sequence>
<accession>F6EJW4</accession>
<dbReference type="Pfam" id="PF01494">
    <property type="entry name" value="FAD_binding_3"/>
    <property type="match status" value="1"/>
</dbReference>
<dbReference type="eggNOG" id="COG0654">
    <property type="taxonomic scope" value="Bacteria"/>
</dbReference>
<dbReference type="STRING" id="443218.AS9A_2875"/>
<feature type="domain" description="FAD-binding" evidence="2">
    <location>
        <begin position="12"/>
        <end position="353"/>
    </location>
</feature>
<dbReference type="HOGENOM" id="CLU_028028_2_0_11"/>
<organism evidence="3 4">
    <name type="scientific">Hoyosella subflava (strain DSM 45089 / JCM 17490 / NBRC 109087 / DQS3-9A1)</name>
    <name type="common">Amycolicicoccus subflavus</name>
    <dbReference type="NCBI Taxonomy" id="443218"/>
    <lineage>
        <taxon>Bacteria</taxon>
        <taxon>Bacillati</taxon>
        <taxon>Actinomycetota</taxon>
        <taxon>Actinomycetes</taxon>
        <taxon>Mycobacteriales</taxon>
        <taxon>Hoyosellaceae</taxon>
        <taxon>Hoyosella</taxon>
    </lineage>
</organism>
<reference evidence="3 4" key="1">
    <citation type="journal article" date="2011" name="J. Bacteriol.">
        <title>Complete genome sequence of Amycolicicoccus subflavus DQS3-9A1T, an actinomycete isolated from crude oil-polluted soil.</title>
        <authorList>
            <person name="Cai M."/>
            <person name="Chen W.M."/>
            <person name="Nie Y."/>
            <person name="Chi C.Q."/>
            <person name="Wang Y.N."/>
            <person name="Tang Y.Q."/>
            <person name="Li G.Y."/>
            <person name="Wu X.L."/>
        </authorList>
    </citation>
    <scope>NUCLEOTIDE SEQUENCE [LARGE SCALE GENOMIC DNA]</scope>
    <source>
        <strain evidence="4">DSM 45089 / DQS3-9A1</strain>
    </source>
</reference>
<evidence type="ECO:0000313" key="4">
    <source>
        <dbReference type="Proteomes" id="UP000009235"/>
    </source>
</evidence>